<organism evidence="2 3">
    <name type="scientific">Novosphingobium bradum</name>
    <dbReference type="NCBI Taxonomy" id="1737444"/>
    <lineage>
        <taxon>Bacteria</taxon>
        <taxon>Pseudomonadati</taxon>
        <taxon>Pseudomonadota</taxon>
        <taxon>Alphaproteobacteria</taxon>
        <taxon>Sphingomonadales</taxon>
        <taxon>Sphingomonadaceae</taxon>
        <taxon>Novosphingobium</taxon>
    </lineage>
</organism>
<dbReference type="Pfam" id="PF13561">
    <property type="entry name" value="adh_short_C2"/>
    <property type="match status" value="1"/>
</dbReference>
<dbReference type="EC" id="1.1.1.-" evidence="2"/>
<accession>A0ABV7ILE1</accession>
<comment type="caution">
    <text evidence="2">The sequence shown here is derived from an EMBL/GenBank/DDBJ whole genome shotgun (WGS) entry which is preliminary data.</text>
</comment>
<evidence type="ECO:0000313" key="2">
    <source>
        <dbReference type="EMBL" id="MFC3172772.1"/>
    </source>
</evidence>
<dbReference type="PANTHER" id="PTHR43639">
    <property type="entry name" value="OXIDOREDUCTASE, SHORT-CHAIN DEHYDROGENASE/REDUCTASE FAMILY (AFU_ORTHOLOGUE AFUA_5G02870)"/>
    <property type="match status" value="1"/>
</dbReference>
<dbReference type="EMBL" id="JBHRTQ010000001">
    <property type="protein sequence ID" value="MFC3172772.1"/>
    <property type="molecule type" value="Genomic_DNA"/>
</dbReference>
<dbReference type="PANTHER" id="PTHR43639:SF9">
    <property type="entry name" value="BLL5898 PROTEIN"/>
    <property type="match status" value="1"/>
</dbReference>
<dbReference type="NCBIfam" id="NF005559">
    <property type="entry name" value="PRK07231.1"/>
    <property type="match status" value="1"/>
</dbReference>
<dbReference type="Gene3D" id="3.40.50.720">
    <property type="entry name" value="NAD(P)-binding Rossmann-like Domain"/>
    <property type="match status" value="1"/>
</dbReference>
<sequence length="258" mass="26430">MSGAVAGKIALVTGAASGIGRACARRLAAEGAVVIVSDVQDEAGLAVVEAIRADGGTAEWQRLDVTNEANWQALIAGIVERHGGLDVLVNNAGVALGAPTTKQSVEEFNLQLMINVTGPFLGCKHAIPVMQARGGGSIINMSSTAGLRGSTGMAGYSASKGAVRLFTKAVANEHARDNIRVNSVHPGLIETPIWMTIDSPSAPRGVMPDVGKMAASLVPLGVKGLPEDIANGVLWLASDESRYVTGSELVIDGGLSGR</sequence>
<evidence type="ECO:0000313" key="3">
    <source>
        <dbReference type="Proteomes" id="UP001595604"/>
    </source>
</evidence>
<dbReference type="Proteomes" id="UP001595604">
    <property type="component" value="Unassembled WGS sequence"/>
</dbReference>
<name>A0ABV7ILE1_9SPHN</name>
<reference evidence="3" key="1">
    <citation type="journal article" date="2019" name="Int. J. Syst. Evol. Microbiol.">
        <title>The Global Catalogue of Microorganisms (GCM) 10K type strain sequencing project: providing services to taxonomists for standard genome sequencing and annotation.</title>
        <authorList>
            <consortium name="The Broad Institute Genomics Platform"/>
            <consortium name="The Broad Institute Genome Sequencing Center for Infectious Disease"/>
            <person name="Wu L."/>
            <person name="Ma J."/>
        </authorList>
    </citation>
    <scope>NUCLEOTIDE SEQUENCE [LARGE SCALE GENOMIC DNA]</scope>
    <source>
        <strain evidence="3">KCTC 42984</strain>
    </source>
</reference>
<dbReference type="RefSeq" id="WP_379508169.1">
    <property type="nucleotide sequence ID" value="NZ_JBHRTQ010000001.1"/>
</dbReference>
<dbReference type="InterPro" id="IPR020904">
    <property type="entry name" value="Sc_DH/Rdtase_CS"/>
</dbReference>
<dbReference type="SUPFAM" id="SSF51735">
    <property type="entry name" value="NAD(P)-binding Rossmann-fold domains"/>
    <property type="match status" value="1"/>
</dbReference>
<keyword evidence="3" id="KW-1185">Reference proteome</keyword>
<dbReference type="PROSITE" id="PS00061">
    <property type="entry name" value="ADH_SHORT"/>
    <property type="match status" value="1"/>
</dbReference>
<evidence type="ECO:0000256" key="1">
    <source>
        <dbReference type="ARBA" id="ARBA00023002"/>
    </source>
</evidence>
<protein>
    <submittedName>
        <fullName evidence="2">SDR family NAD(P)-dependent oxidoreductase</fullName>
        <ecNumber evidence="2">1.1.1.-</ecNumber>
    </submittedName>
</protein>
<keyword evidence="1 2" id="KW-0560">Oxidoreductase</keyword>
<proteinExistence type="predicted"/>
<dbReference type="InterPro" id="IPR036291">
    <property type="entry name" value="NAD(P)-bd_dom_sf"/>
</dbReference>
<dbReference type="PRINTS" id="PR00080">
    <property type="entry name" value="SDRFAMILY"/>
</dbReference>
<dbReference type="PRINTS" id="PR00081">
    <property type="entry name" value="GDHRDH"/>
</dbReference>
<dbReference type="GO" id="GO:0016491">
    <property type="term" value="F:oxidoreductase activity"/>
    <property type="evidence" value="ECO:0007669"/>
    <property type="project" value="UniProtKB-KW"/>
</dbReference>
<gene>
    <name evidence="2" type="ORF">ACFOD9_00755</name>
</gene>
<dbReference type="InterPro" id="IPR002347">
    <property type="entry name" value="SDR_fam"/>
</dbReference>